<keyword evidence="2" id="KW-1185">Reference proteome</keyword>
<evidence type="ECO:0000313" key="2">
    <source>
        <dbReference type="Proteomes" id="UP001732700"/>
    </source>
</evidence>
<reference evidence="1" key="2">
    <citation type="submission" date="2025-09" db="UniProtKB">
        <authorList>
            <consortium name="EnsemblPlants"/>
        </authorList>
    </citation>
    <scope>IDENTIFICATION</scope>
</reference>
<reference evidence="1" key="1">
    <citation type="submission" date="2021-05" db="EMBL/GenBank/DDBJ databases">
        <authorList>
            <person name="Scholz U."/>
            <person name="Mascher M."/>
            <person name="Fiebig A."/>
        </authorList>
    </citation>
    <scope>NUCLEOTIDE SEQUENCE [LARGE SCALE GENOMIC DNA]</scope>
</reference>
<sequence length="496" mass="56315">MATQMTTGDDITEQNASAAAVVVRWSEIPYDVLGMIRARVGSPRGRVFFTSVCRSWRAAACLHPSPPAMPLLLLSSWYGMSHRYDNPTKMKSLYCLEDGEVMRVFPPRDIWSNWHVGGTDDGWIALWQSNEEPLNAVVITNLFSGTEVTLSEKQRTLVCKVCSPKGFLIRKIAFSEAPTSSSCILAAMTNTCRVAVCKVGCPDYGWTTHGCRERELHDIAFCQGELYGVTCYGEKLFKYDIGVDSDGAPAITAVHLLVAQTYASPTRWSIHDESVVYLIELRCKLVMAVRSRLLPPERKTSFNLFELVKDAEGYRWVEMRSLDEYALFLGPKCSRAVHVPVGGRRGVERLLEIKQQGWLAVHQRCLTADNLQSRGWPNAGSCQLCLTEPETCTHLFVRCSFSRQVWLRIKQWTAFDFPEPNSSFASTEDWWALGRKRVPKALRRDFDTIVILVHWKIWKERNSRIFDHVQHSTEEVFKGIRDEISLWQAAGCVVDF</sequence>
<evidence type="ECO:0000313" key="1">
    <source>
        <dbReference type="EnsemblPlants" id="AVESA.00010b.r2.2DG0381470.1.CDS"/>
    </source>
</evidence>
<organism evidence="1 2">
    <name type="scientific">Avena sativa</name>
    <name type="common">Oat</name>
    <dbReference type="NCBI Taxonomy" id="4498"/>
    <lineage>
        <taxon>Eukaryota</taxon>
        <taxon>Viridiplantae</taxon>
        <taxon>Streptophyta</taxon>
        <taxon>Embryophyta</taxon>
        <taxon>Tracheophyta</taxon>
        <taxon>Spermatophyta</taxon>
        <taxon>Magnoliopsida</taxon>
        <taxon>Liliopsida</taxon>
        <taxon>Poales</taxon>
        <taxon>Poaceae</taxon>
        <taxon>BOP clade</taxon>
        <taxon>Pooideae</taxon>
        <taxon>Poodae</taxon>
        <taxon>Poeae</taxon>
        <taxon>Poeae Chloroplast Group 1 (Aveneae type)</taxon>
        <taxon>Aveninae</taxon>
        <taxon>Avena</taxon>
    </lineage>
</organism>
<dbReference type="Proteomes" id="UP001732700">
    <property type="component" value="Chromosome 2D"/>
</dbReference>
<proteinExistence type="predicted"/>
<accession>A0ACD5V662</accession>
<protein>
    <submittedName>
        <fullName evidence="1">Uncharacterized protein</fullName>
    </submittedName>
</protein>
<name>A0ACD5V662_AVESA</name>
<dbReference type="EnsemblPlants" id="AVESA.00010b.r2.2DG0381470.1">
    <property type="protein sequence ID" value="AVESA.00010b.r2.2DG0381470.1.CDS"/>
    <property type="gene ID" value="AVESA.00010b.r2.2DG0381470"/>
</dbReference>